<accession>A0A418YH85</accession>
<dbReference type="SMART" id="SM00228">
    <property type="entry name" value="PDZ"/>
    <property type="match status" value="1"/>
</dbReference>
<evidence type="ECO:0000256" key="9">
    <source>
        <dbReference type="ARBA" id="ARBA00023049"/>
    </source>
</evidence>
<protein>
    <recommendedName>
        <fullName evidence="11">Zinc metalloprotease</fullName>
        <ecNumber evidence="11">3.4.24.-</ecNumber>
    </recommendedName>
</protein>
<sequence length="450" mass="48972">MQDFLWNTASFIIALGILVTIHEFGHFWVARRCGVKVHRFSIGFGPAVLKKVAADGTEYVVAPIPLGGYVKMLDSRLEQVAEEELKYAFDQQSVLKRIAIVAAGPLANFILAIAAFCLMYLIGINNVKPMVSAVAPNTAVSQLADITPFEVVSIGPQETQDWESVNFALAGIIGHSEVTLSYRQEGNSRVESTQLDLSDWSFDPKTTSPIRSLGLIPFQPEVYLTLANVLQNSAADKAGLMAEDEIVAVNGQGITQWSGFTDIVRNHPGKALLITVIREGQQIQLTVTPDSTERNGQEIGYIGVVPDAQTYPKEYIITSQYGLIDAFAKASQRTWDLTVLTFDTIGKLIVGTISINNLSGPVSLAKGAGASADYGFVYFLSFLALISINLGLINLFPLPVLDGGHLLYYCIELISGRPVPEHIQEIGFKIGLGFILFIMSVAILNDFNLL</sequence>
<dbReference type="PANTHER" id="PTHR42837">
    <property type="entry name" value="REGULATOR OF SIGMA-E PROTEASE RSEP"/>
    <property type="match status" value="1"/>
</dbReference>
<dbReference type="SUPFAM" id="SSF50156">
    <property type="entry name" value="PDZ domain-like"/>
    <property type="match status" value="1"/>
</dbReference>
<feature type="transmembrane region" description="Helical" evidence="11">
    <location>
        <begin position="376"/>
        <end position="396"/>
    </location>
</feature>
<dbReference type="NCBIfam" id="TIGR00054">
    <property type="entry name" value="RIP metalloprotease RseP"/>
    <property type="match status" value="1"/>
</dbReference>
<dbReference type="RefSeq" id="WP_119910000.1">
    <property type="nucleotide sequence ID" value="NZ_QZCH01000005.1"/>
</dbReference>
<feature type="domain" description="PDZ" evidence="12">
    <location>
        <begin position="211"/>
        <end position="280"/>
    </location>
</feature>
<feature type="transmembrane region" description="Helical" evidence="11">
    <location>
        <begin position="426"/>
        <end position="444"/>
    </location>
</feature>
<dbReference type="GO" id="GO:0006508">
    <property type="term" value="P:proteolysis"/>
    <property type="evidence" value="ECO:0007669"/>
    <property type="project" value="UniProtKB-KW"/>
</dbReference>
<dbReference type="GO" id="GO:0004222">
    <property type="term" value="F:metalloendopeptidase activity"/>
    <property type="evidence" value="ECO:0007669"/>
    <property type="project" value="InterPro"/>
</dbReference>
<dbReference type="CDD" id="cd06163">
    <property type="entry name" value="S2P-M50_PDZ_RseP-like"/>
    <property type="match status" value="2"/>
</dbReference>
<evidence type="ECO:0000256" key="4">
    <source>
        <dbReference type="ARBA" id="ARBA00022670"/>
    </source>
</evidence>
<dbReference type="EC" id="3.4.24.-" evidence="11"/>
<evidence type="ECO:0000256" key="2">
    <source>
        <dbReference type="ARBA" id="ARBA00004141"/>
    </source>
</evidence>
<evidence type="ECO:0000259" key="12">
    <source>
        <dbReference type="SMART" id="SM00228"/>
    </source>
</evidence>
<dbReference type="PANTHER" id="PTHR42837:SF2">
    <property type="entry name" value="MEMBRANE METALLOPROTEASE ARASP2, CHLOROPLASTIC-RELATED"/>
    <property type="match status" value="1"/>
</dbReference>
<reference evidence="13 14" key="1">
    <citation type="submission" date="2018-09" db="EMBL/GenBank/DDBJ databases">
        <authorList>
            <person name="Wang F."/>
        </authorList>
    </citation>
    <scope>NUCLEOTIDE SEQUENCE [LARGE SCALE GENOMIC DNA]</scope>
    <source>
        <strain evidence="13 14">PLHSC7-2</strain>
    </source>
</reference>
<evidence type="ECO:0000256" key="1">
    <source>
        <dbReference type="ARBA" id="ARBA00001947"/>
    </source>
</evidence>
<dbReference type="Pfam" id="PF02163">
    <property type="entry name" value="Peptidase_M50"/>
    <property type="match status" value="1"/>
</dbReference>
<dbReference type="GO" id="GO:0046872">
    <property type="term" value="F:metal ion binding"/>
    <property type="evidence" value="ECO:0007669"/>
    <property type="project" value="UniProtKB-KW"/>
</dbReference>
<name>A0A418YH85_9GAMM</name>
<reference evidence="13 14" key="2">
    <citation type="submission" date="2019-01" db="EMBL/GenBank/DDBJ databases">
        <title>Motilimonas pumilus sp. nov., isolated from the gut of sea cucumber (Apostichopus japonicus).</title>
        <authorList>
            <person name="Wang F.-Q."/>
            <person name="Ren L.-H."/>
            <person name="Lin Y.-W."/>
            <person name="Sun G.-H."/>
            <person name="Du Z.-J."/>
            <person name="Zhao J.-X."/>
            <person name="Liu X.-J."/>
            <person name="Liu L.-J."/>
        </authorList>
    </citation>
    <scope>NUCLEOTIDE SEQUENCE [LARGE SCALE GENOMIC DNA]</scope>
    <source>
        <strain evidence="13 14">PLHSC7-2</strain>
    </source>
</reference>
<evidence type="ECO:0000256" key="11">
    <source>
        <dbReference type="RuleBase" id="RU362031"/>
    </source>
</evidence>
<evidence type="ECO:0000256" key="10">
    <source>
        <dbReference type="ARBA" id="ARBA00023136"/>
    </source>
</evidence>
<dbReference type="InterPro" id="IPR036034">
    <property type="entry name" value="PDZ_sf"/>
</dbReference>
<feature type="transmembrane region" description="Helical" evidence="11">
    <location>
        <begin position="98"/>
        <end position="122"/>
    </location>
</feature>
<dbReference type="EMBL" id="QZCH01000005">
    <property type="protein sequence ID" value="RJG49069.1"/>
    <property type="molecule type" value="Genomic_DNA"/>
</dbReference>
<dbReference type="InterPro" id="IPR041489">
    <property type="entry name" value="PDZ_6"/>
</dbReference>
<feature type="transmembrane region" description="Helical" evidence="11">
    <location>
        <begin position="6"/>
        <end position="29"/>
    </location>
</feature>
<dbReference type="Pfam" id="PF17820">
    <property type="entry name" value="PDZ_6"/>
    <property type="match status" value="1"/>
</dbReference>
<dbReference type="GO" id="GO:0016020">
    <property type="term" value="C:membrane"/>
    <property type="evidence" value="ECO:0007669"/>
    <property type="project" value="UniProtKB-SubCell"/>
</dbReference>
<dbReference type="OrthoDB" id="9782003at2"/>
<keyword evidence="10 11" id="KW-0472">Membrane</keyword>
<comment type="caution">
    <text evidence="13">The sequence shown here is derived from an EMBL/GenBank/DDBJ whole genome shotgun (WGS) entry which is preliminary data.</text>
</comment>
<evidence type="ECO:0000313" key="14">
    <source>
        <dbReference type="Proteomes" id="UP000283255"/>
    </source>
</evidence>
<keyword evidence="6 11" id="KW-0378">Hydrolase</keyword>
<organism evidence="13 14">
    <name type="scientific">Motilimonas pumila</name>
    <dbReference type="NCBI Taxonomy" id="2303987"/>
    <lineage>
        <taxon>Bacteria</taxon>
        <taxon>Pseudomonadati</taxon>
        <taxon>Pseudomonadota</taxon>
        <taxon>Gammaproteobacteria</taxon>
        <taxon>Alteromonadales</taxon>
        <taxon>Alteromonadales genera incertae sedis</taxon>
        <taxon>Motilimonas</taxon>
    </lineage>
</organism>
<dbReference type="Proteomes" id="UP000283255">
    <property type="component" value="Unassembled WGS sequence"/>
</dbReference>
<keyword evidence="11" id="KW-0479">Metal-binding</keyword>
<evidence type="ECO:0000256" key="6">
    <source>
        <dbReference type="ARBA" id="ARBA00022801"/>
    </source>
</evidence>
<dbReference type="InterPro" id="IPR008915">
    <property type="entry name" value="Peptidase_M50"/>
</dbReference>
<keyword evidence="8 11" id="KW-1133">Transmembrane helix</keyword>
<evidence type="ECO:0000256" key="5">
    <source>
        <dbReference type="ARBA" id="ARBA00022692"/>
    </source>
</evidence>
<comment type="subcellular location">
    <subcellularLocation>
        <location evidence="2">Membrane</location>
        <topology evidence="2">Multi-pass membrane protein</topology>
    </subcellularLocation>
</comment>
<comment type="similarity">
    <text evidence="3 11">Belongs to the peptidase M50B family.</text>
</comment>
<dbReference type="InterPro" id="IPR004387">
    <property type="entry name" value="Pept_M50_Zn"/>
</dbReference>
<dbReference type="AlphaFoldDB" id="A0A418YH85"/>
<dbReference type="InterPro" id="IPR001478">
    <property type="entry name" value="PDZ"/>
</dbReference>
<proteinExistence type="inferred from homology"/>
<keyword evidence="9 11" id="KW-0482">Metalloprotease</keyword>
<keyword evidence="14" id="KW-1185">Reference proteome</keyword>
<evidence type="ECO:0000256" key="8">
    <source>
        <dbReference type="ARBA" id="ARBA00022989"/>
    </source>
</evidence>
<comment type="cofactor">
    <cofactor evidence="1 11">
        <name>Zn(2+)</name>
        <dbReference type="ChEBI" id="CHEBI:29105"/>
    </cofactor>
</comment>
<keyword evidence="5 11" id="KW-0812">Transmembrane</keyword>
<keyword evidence="7 11" id="KW-0862">Zinc</keyword>
<evidence type="ECO:0000256" key="3">
    <source>
        <dbReference type="ARBA" id="ARBA00007931"/>
    </source>
</evidence>
<dbReference type="NCBIfam" id="NF008046">
    <property type="entry name" value="PRK10779.1"/>
    <property type="match status" value="1"/>
</dbReference>
<dbReference type="Gene3D" id="2.30.42.10">
    <property type="match status" value="2"/>
</dbReference>
<keyword evidence="4 13" id="KW-0645">Protease</keyword>
<evidence type="ECO:0000256" key="7">
    <source>
        <dbReference type="ARBA" id="ARBA00022833"/>
    </source>
</evidence>
<evidence type="ECO:0000313" key="13">
    <source>
        <dbReference type="EMBL" id="RJG49069.1"/>
    </source>
</evidence>
<gene>
    <name evidence="13" type="primary">rseP</name>
    <name evidence="13" type="ORF">D1Z90_06805</name>
</gene>